<dbReference type="SUPFAM" id="SSF56973">
    <property type="entry name" value="Aerolisin/ETX pore-forming domain"/>
    <property type="match status" value="3"/>
</dbReference>
<evidence type="ECO:0000313" key="1">
    <source>
        <dbReference type="EMBL" id="WAQ98445.1"/>
    </source>
</evidence>
<sequence length="953" mass="109592">MSHADVSRIIKCGRQNTITAWRINMSEDNIYQINLKELIEDYAWSCFQDNMGFTRGIFNRKSKFYFDISWGYLDFSHKTESTKRPLPVDMYQKNVELYHSEYENKTTTKQSYTFSTSRETSATTRIELQENYTIGAETNLEVDLAGIVKFGGGVNGSLSVTKTKGQEFTETLTWKIDTNVVVPRSNRALATLCVHEEPSILDFTVTTTLSLPKKTLPVSLRRKRDEKILKTYYITNLSVIFAEYNKKYENDKHRIVKIETRPFEGSSIDEVIAVITSRGTCKNVSWKKQHVQMPKVYQVNLQEFIEEYAWDCFKQDIGFIRRLFNRKSKFYFDIRWGYLDFSHRTESKERPVTGNVNQKNEELYYSEYDNKTSTQQNYTFSTSRETTATTSIELQENYTIGAETNLEVDLAGIVKFGGGVNGSLSVTETKSQEFSKTLTWNIDTNIVVPRWNRARATLLVYEQPSILDFTVTTTLSLPKKTLPVSLRRKRDDKIVKTYYITNLNAIFAEYNKKYATDEDRIVKIETRPVEGSAIDEVIAVITSHGTCKNVSWKKQHVKVQCTPIEGAPPEAPVENKKENKIRIKMPKVYQVNLQEFIEEYAWDCFKQDIGFIRRLFNRKSKFYFDIRWGYLDFSHRTESKERPVTGNVNQKNEELYYSEYDNKTNTQQNYTFSTSRETTATTSIELQENYTIGAETNLEVDLAGIVKFGGGVNGSLSVTETKSQEFSKTLTWNIDTNIVVPRWNRARATLLVYEQPSILDFTVTTTLSLPKKTLPVSLRRKRDDKIVKTYYITNLNAIFAEYNKKYATDEDRIVKIETRPVEGSAIDEVIAVITSHGTCKNVSWKKQHVKVQCTPIEGAPPEAPVENKKELYKPKALDAPPSVLCEMKEAPLVIHVITKRGSKSVQHSLLEAEERRHTSQLCFTAFVVPAAARTSTDTSESDVMEDDMSFIVN</sequence>
<organism evidence="1 2">
    <name type="scientific">Mya arenaria</name>
    <name type="common">Soft-shell clam</name>
    <dbReference type="NCBI Taxonomy" id="6604"/>
    <lineage>
        <taxon>Eukaryota</taxon>
        <taxon>Metazoa</taxon>
        <taxon>Spiralia</taxon>
        <taxon>Lophotrochozoa</taxon>
        <taxon>Mollusca</taxon>
        <taxon>Bivalvia</taxon>
        <taxon>Autobranchia</taxon>
        <taxon>Heteroconchia</taxon>
        <taxon>Euheterodonta</taxon>
        <taxon>Imparidentia</taxon>
        <taxon>Neoheterodontei</taxon>
        <taxon>Myida</taxon>
        <taxon>Myoidea</taxon>
        <taxon>Myidae</taxon>
        <taxon>Mya</taxon>
    </lineage>
</organism>
<gene>
    <name evidence="1" type="ORF">MAR_022818</name>
</gene>
<protein>
    <submittedName>
        <fullName evidence="1">Uncharacterized protein</fullName>
    </submittedName>
</protein>
<accession>A0ABY7DP22</accession>
<keyword evidence="2" id="KW-1185">Reference proteome</keyword>
<evidence type="ECO:0000313" key="2">
    <source>
        <dbReference type="Proteomes" id="UP001164746"/>
    </source>
</evidence>
<name>A0ABY7DP22_MYAAR</name>
<dbReference type="EMBL" id="CP111014">
    <property type="protein sequence ID" value="WAQ98445.1"/>
    <property type="molecule type" value="Genomic_DNA"/>
</dbReference>
<reference evidence="1" key="1">
    <citation type="submission" date="2022-11" db="EMBL/GenBank/DDBJ databases">
        <title>Centuries of genome instability and evolution in soft-shell clam transmissible cancer (bioRxiv).</title>
        <authorList>
            <person name="Hart S.F.M."/>
            <person name="Yonemitsu M.A."/>
            <person name="Giersch R.M."/>
            <person name="Beal B.F."/>
            <person name="Arriagada G."/>
            <person name="Davis B.W."/>
            <person name="Ostrander E.A."/>
            <person name="Goff S.P."/>
            <person name="Metzger M.J."/>
        </authorList>
    </citation>
    <scope>NUCLEOTIDE SEQUENCE</scope>
    <source>
        <strain evidence="1">MELC-2E11</strain>
        <tissue evidence="1">Siphon/mantle</tissue>
    </source>
</reference>
<dbReference type="CDD" id="cd20237">
    <property type="entry name" value="PFM_LIN24-like"/>
    <property type="match status" value="3"/>
</dbReference>
<proteinExistence type="predicted"/>
<dbReference type="Proteomes" id="UP001164746">
    <property type="component" value="Chromosome 3"/>
</dbReference>
<dbReference type="PANTHER" id="PTHR39369">
    <property type="entry name" value="LIN-24 (TWENTY-FOUR) LIKE"/>
    <property type="match status" value="1"/>
</dbReference>
<dbReference type="Gene3D" id="2.170.15.10">
    <property type="entry name" value="Proaerolysin, chain A, domain 3"/>
    <property type="match status" value="3"/>
</dbReference>
<dbReference type="PANTHER" id="PTHR39369:SF6">
    <property type="entry name" value="LIN-24 (TWENTY-FOUR) LIKE"/>
    <property type="match status" value="1"/>
</dbReference>